<comment type="catalytic activity">
    <reaction evidence="6">
        <text>N(2)-acetyl-L-ornithine + L-glutamate = N-acetyl-L-glutamate + L-ornithine</text>
        <dbReference type="Rhea" id="RHEA:15349"/>
        <dbReference type="ChEBI" id="CHEBI:29985"/>
        <dbReference type="ChEBI" id="CHEBI:44337"/>
        <dbReference type="ChEBI" id="CHEBI:46911"/>
        <dbReference type="ChEBI" id="CHEBI:57805"/>
        <dbReference type="EC" id="2.3.1.35"/>
    </reaction>
</comment>
<feature type="binding site" evidence="6">
    <location>
        <position position="272"/>
    </location>
    <ligand>
        <name>substrate</name>
    </ligand>
</feature>
<dbReference type="EMBL" id="JAJEKE010000001">
    <property type="protein sequence ID" value="MCQ1528244.1"/>
    <property type="molecule type" value="Genomic_DNA"/>
</dbReference>
<dbReference type="SUPFAM" id="SSF56266">
    <property type="entry name" value="DmpA/ArgJ-like"/>
    <property type="match status" value="1"/>
</dbReference>
<dbReference type="Proteomes" id="UP001651880">
    <property type="component" value="Unassembled WGS sequence"/>
</dbReference>
<dbReference type="NCBIfam" id="TIGR00120">
    <property type="entry name" value="ArgJ"/>
    <property type="match status" value="1"/>
</dbReference>
<gene>
    <name evidence="6 7" type="primary">argJ</name>
    <name evidence="7" type="ORF">LJD61_01595</name>
</gene>
<dbReference type="EC" id="2.3.1.1" evidence="6"/>
<organism evidence="7 8">
    <name type="scientific">Lutispora saccharofermentans</name>
    <dbReference type="NCBI Taxonomy" id="3024236"/>
    <lineage>
        <taxon>Bacteria</taxon>
        <taxon>Bacillati</taxon>
        <taxon>Bacillota</taxon>
        <taxon>Clostridia</taxon>
        <taxon>Lutisporales</taxon>
        <taxon>Lutisporaceae</taxon>
        <taxon>Lutispora</taxon>
    </lineage>
</organism>
<accession>A0ABT1NC82</accession>
<evidence type="ECO:0000256" key="3">
    <source>
        <dbReference type="ARBA" id="ARBA00022679"/>
    </source>
</evidence>
<dbReference type="EC" id="2.3.1.35" evidence="6"/>
<comment type="catalytic activity">
    <reaction evidence="6">
        <text>L-glutamate + acetyl-CoA = N-acetyl-L-glutamate + CoA + H(+)</text>
        <dbReference type="Rhea" id="RHEA:24292"/>
        <dbReference type="ChEBI" id="CHEBI:15378"/>
        <dbReference type="ChEBI" id="CHEBI:29985"/>
        <dbReference type="ChEBI" id="CHEBI:44337"/>
        <dbReference type="ChEBI" id="CHEBI:57287"/>
        <dbReference type="ChEBI" id="CHEBI:57288"/>
        <dbReference type="EC" id="2.3.1.1"/>
    </reaction>
</comment>
<dbReference type="HAMAP" id="MF_01106">
    <property type="entry name" value="ArgJ"/>
    <property type="match status" value="1"/>
</dbReference>
<sequence>MKIIKGSVTAAKGFYSSGIHCGIKKSKKDLALIYSSKLCNAAAVYTTNQVKGEPLYVTMKHIKDGKAQAIIINSGNANTCTGEDGKKKAFMMTDLTSKALGIDKENVLVASTGVIGVPLPIGTIENGMDRLVGALGKDEEGNASEAIMTTDTINKTIALAFSIGDKTVTIGGMAKGSGMIHPNMATMLSFITTDLNIEQHLLQEALRESVNKSYNRISVDGDTSTNDMAVILANGEAQNTLITEKNDHYSVFLDALNYVNTYLAKLIAKDGEGATKLIECQVIGANSEETAEILSKSVIKSNLVKAACFGADANWGRILCALGYSNIELDIHKIDVGFESPEGSMTVYQCGMPIIFDEVKAKKILKAPEIKILVNLNQGDKSAAAWGCDLTYEYVRINGDYRS</sequence>
<dbReference type="RefSeq" id="WP_255225736.1">
    <property type="nucleotide sequence ID" value="NZ_JAJEKE010000001.1"/>
</dbReference>
<comment type="subcellular location">
    <subcellularLocation>
        <location evidence="6">Cytoplasm</location>
    </subcellularLocation>
</comment>
<reference evidence="7 8" key="1">
    <citation type="submission" date="2021-10" db="EMBL/GenBank/DDBJ databases">
        <title>Lutispora strain m25 sp. nov., a thermophilic, non-spore-forming bacterium isolated from a lab-scale methanogenic bioreactor digesting anaerobic sludge.</title>
        <authorList>
            <person name="El Houari A."/>
            <person name="Mcdonald J."/>
        </authorList>
    </citation>
    <scope>NUCLEOTIDE SEQUENCE [LARGE SCALE GENOMIC DNA]</scope>
    <source>
        <strain evidence="8">m25</strain>
    </source>
</reference>
<comment type="pathway">
    <text evidence="6">Amino-acid biosynthesis; L-arginine biosynthesis; N(2)-acetyl-L-ornithine from L-glutamate: step 1/4.</text>
</comment>
<evidence type="ECO:0000256" key="6">
    <source>
        <dbReference type="HAMAP-Rule" id="MF_01106"/>
    </source>
</evidence>
<feature type="site" description="Involved in the stabilization of negative charge on the oxyanion by the formation of the oxyanion hole" evidence="6">
    <location>
        <position position="113"/>
    </location>
</feature>
<proteinExistence type="inferred from homology"/>
<comment type="pathway">
    <text evidence="6">Amino-acid biosynthesis; L-arginine biosynthesis; L-ornithine and N-acetyl-L-glutamate from L-glutamate and N(2)-acetyl-L-ornithine (cyclic): step 1/1.</text>
</comment>
<comment type="function">
    <text evidence="6">Catalyzes two activities which are involved in the cyclic version of arginine biosynthesis: the synthesis of N-acetylglutamate from glutamate and acetyl-CoA as the acetyl donor, and of ornithine by transacetylation between N(2)-acetylornithine and glutamate.</text>
</comment>
<evidence type="ECO:0000256" key="5">
    <source>
        <dbReference type="ARBA" id="ARBA00023315"/>
    </source>
</evidence>
<feature type="binding site" evidence="6">
    <location>
        <position position="403"/>
    </location>
    <ligand>
        <name>substrate</name>
    </ligand>
</feature>
<evidence type="ECO:0000313" key="7">
    <source>
        <dbReference type="EMBL" id="MCQ1528244.1"/>
    </source>
</evidence>
<dbReference type="InterPro" id="IPR042195">
    <property type="entry name" value="ArgJ_beta_C"/>
</dbReference>
<feature type="binding site" evidence="6">
    <location>
        <position position="398"/>
    </location>
    <ligand>
        <name>substrate</name>
    </ligand>
</feature>
<keyword evidence="5 6" id="KW-0012">Acyltransferase</keyword>
<evidence type="ECO:0000256" key="1">
    <source>
        <dbReference type="ARBA" id="ARBA00006774"/>
    </source>
</evidence>
<dbReference type="InterPro" id="IPR016117">
    <property type="entry name" value="ArgJ-like_dom_sf"/>
</dbReference>
<keyword evidence="6" id="KW-0511">Multifunctional enzyme</keyword>
<name>A0ABT1NC82_9FIRM</name>
<comment type="caution">
    <text evidence="7">The sequence shown here is derived from an EMBL/GenBank/DDBJ whole genome shotgun (WGS) entry which is preliminary data.</text>
</comment>
<feature type="site" description="Involved in the stabilization of negative charge on the oxyanion by the formation of the oxyanion hole" evidence="6">
    <location>
        <position position="112"/>
    </location>
</feature>
<dbReference type="PANTHER" id="PTHR23100:SF0">
    <property type="entry name" value="ARGININE BIOSYNTHESIS BIFUNCTIONAL PROTEIN ARGJ, MITOCHONDRIAL"/>
    <property type="match status" value="1"/>
</dbReference>
<keyword evidence="3 6" id="KW-0808">Transferase</keyword>
<feature type="chain" id="PRO_5044918311" description="Arginine biosynthesis bifunctional protein ArgJ beta chain" evidence="6">
    <location>
        <begin position="186"/>
        <end position="403"/>
    </location>
</feature>
<keyword evidence="6" id="KW-0963">Cytoplasm</keyword>
<dbReference type="InterPro" id="IPR002813">
    <property type="entry name" value="Arg_biosynth_ArgJ"/>
</dbReference>
<dbReference type="GO" id="GO:0004358">
    <property type="term" value="F:L-glutamate N-acetyltransferase activity, acting on acetyl-L-ornithine as donor"/>
    <property type="evidence" value="ECO:0007669"/>
    <property type="project" value="UniProtKB-EC"/>
</dbReference>
<evidence type="ECO:0000256" key="2">
    <source>
        <dbReference type="ARBA" id="ARBA00011475"/>
    </source>
</evidence>
<dbReference type="PANTHER" id="PTHR23100">
    <property type="entry name" value="ARGININE BIOSYNTHESIS BIFUNCTIONAL PROTEIN ARGJ"/>
    <property type="match status" value="1"/>
</dbReference>
<comment type="subunit">
    <text evidence="2 6">Heterotetramer of two alpha and two beta chains.</text>
</comment>
<dbReference type="Gene3D" id="3.60.70.12">
    <property type="entry name" value="L-amino peptidase D-ALA esterase/amidase"/>
    <property type="match status" value="1"/>
</dbReference>
<feature type="site" description="Cleavage; by autolysis" evidence="6">
    <location>
        <begin position="185"/>
        <end position="186"/>
    </location>
</feature>
<feature type="active site" description="Nucleophile" evidence="6">
    <location>
        <position position="186"/>
    </location>
</feature>
<dbReference type="Gene3D" id="3.10.20.340">
    <property type="entry name" value="ArgJ beta chain, C-terminal domain"/>
    <property type="match status" value="1"/>
</dbReference>
<dbReference type="CDD" id="cd02152">
    <property type="entry name" value="OAT"/>
    <property type="match status" value="1"/>
</dbReference>
<evidence type="ECO:0000313" key="8">
    <source>
        <dbReference type="Proteomes" id="UP001651880"/>
    </source>
</evidence>
<comment type="similarity">
    <text evidence="1 6">Belongs to the ArgJ family.</text>
</comment>
<feature type="binding site" evidence="6">
    <location>
        <position position="149"/>
    </location>
    <ligand>
        <name>substrate</name>
    </ligand>
</feature>
<protein>
    <recommendedName>
        <fullName evidence="6">Arginine biosynthesis bifunctional protein ArgJ</fullName>
    </recommendedName>
    <domain>
        <recommendedName>
            <fullName evidence="6">Glutamate N-acetyltransferase</fullName>
            <ecNumber evidence="6">2.3.1.35</ecNumber>
        </recommendedName>
        <alternativeName>
            <fullName evidence="6">Ornithine acetyltransferase</fullName>
            <shortName evidence="6">OATase</shortName>
        </alternativeName>
        <alternativeName>
            <fullName evidence="6">Ornithine transacetylase</fullName>
        </alternativeName>
    </domain>
    <domain>
        <recommendedName>
            <fullName evidence="6">Amino-acid acetyltransferase</fullName>
            <ecNumber evidence="6">2.3.1.1</ecNumber>
        </recommendedName>
        <alternativeName>
            <fullName evidence="6">N-acetylglutamate synthase</fullName>
            <shortName evidence="6">AGSase</shortName>
        </alternativeName>
    </domain>
    <component>
        <recommendedName>
            <fullName evidence="6">Arginine biosynthesis bifunctional protein ArgJ alpha chain</fullName>
        </recommendedName>
    </component>
    <component>
        <recommendedName>
            <fullName evidence="6">Arginine biosynthesis bifunctional protein ArgJ beta chain</fullName>
        </recommendedName>
    </component>
</protein>
<evidence type="ECO:0000256" key="4">
    <source>
        <dbReference type="ARBA" id="ARBA00022813"/>
    </source>
</evidence>
<keyword evidence="4 6" id="KW-0068">Autocatalytic cleavage</keyword>
<feature type="binding site" evidence="6">
    <location>
        <position position="175"/>
    </location>
    <ligand>
        <name>substrate</name>
    </ligand>
</feature>
<keyword evidence="6" id="KW-0028">Amino-acid biosynthesis</keyword>
<keyword evidence="6" id="KW-0055">Arginine biosynthesis</keyword>
<dbReference type="Pfam" id="PF01960">
    <property type="entry name" value="ArgJ"/>
    <property type="match status" value="1"/>
</dbReference>
<keyword evidence="8" id="KW-1185">Reference proteome</keyword>
<feature type="chain" id="PRO_5044918312" description="Arginine biosynthesis bifunctional protein ArgJ alpha chain" evidence="6">
    <location>
        <begin position="1"/>
        <end position="185"/>
    </location>
</feature>
<dbReference type="NCBIfam" id="NF003802">
    <property type="entry name" value="PRK05388.1"/>
    <property type="match status" value="1"/>
</dbReference>
<feature type="binding site" evidence="6">
    <location>
        <position position="186"/>
    </location>
    <ligand>
        <name>substrate</name>
    </ligand>
</feature>